<name>A0A7C4CCP7_UNCW3</name>
<evidence type="ECO:0000256" key="5">
    <source>
        <dbReference type="ARBA" id="ARBA00022985"/>
    </source>
</evidence>
<dbReference type="AlphaFoldDB" id="A0A7C4CCP7"/>
<evidence type="ECO:0000256" key="2">
    <source>
        <dbReference type="ARBA" id="ARBA00022676"/>
    </source>
</evidence>
<dbReference type="PANTHER" id="PTHR48090">
    <property type="entry name" value="UNDECAPRENYL-PHOSPHATE 4-DEOXY-4-FORMAMIDO-L-ARABINOSE TRANSFERASE-RELATED"/>
    <property type="match status" value="1"/>
</dbReference>
<dbReference type="InterPro" id="IPR029044">
    <property type="entry name" value="Nucleotide-diphossugar_trans"/>
</dbReference>
<evidence type="ECO:0000256" key="6">
    <source>
        <dbReference type="ARBA" id="ARBA00022989"/>
    </source>
</evidence>
<evidence type="ECO:0000259" key="9">
    <source>
        <dbReference type="Pfam" id="PF00535"/>
    </source>
</evidence>
<feature type="transmembrane region" description="Helical" evidence="8">
    <location>
        <begin position="209"/>
        <end position="225"/>
    </location>
</feature>
<dbReference type="InterPro" id="IPR050256">
    <property type="entry name" value="Glycosyltransferase_2"/>
</dbReference>
<protein>
    <submittedName>
        <fullName evidence="10">Glycosyltransferase</fullName>
    </submittedName>
</protein>
<accession>A0A7C4CCP7</accession>
<comment type="caution">
    <text evidence="10">The sequence shown here is derived from an EMBL/GenBank/DDBJ whole genome shotgun (WGS) entry which is preliminary data.</text>
</comment>
<dbReference type="SUPFAM" id="SSF53448">
    <property type="entry name" value="Nucleotide-diphospho-sugar transferases"/>
    <property type="match status" value="1"/>
</dbReference>
<keyword evidence="7 8" id="KW-0472">Membrane</keyword>
<evidence type="ECO:0000256" key="3">
    <source>
        <dbReference type="ARBA" id="ARBA00022679"/>
    </source>
</evidence>
<keyword evidence="6 8" id="KW-1133">Transmembrane helix</keyword>
<organism evidence="10">
    <name type="scientific">candidate division WOR-3 bacterium</name>
    <dbReference type="NCBI Taxonomy" id="2052148"/>
    <lineage>
        <taxon>Bacteria</taxon>
        <taxon>Bacteria division WOR-3</taxon>
    </lineage>
</organism>
<keyword evidence="5" id="KW-0448">Lipopolysaccharide biosynthesis</keyword>
<dbReference type="InterPro" id="IPR001173">
    <property type="entry name" value="Glyco_trans_2-like"/>
</dbReference>
<dbReference type="Pfam" id="PF00535">
    <property type="entry name" value="Glycos_transf_2"/>
    <property type="match status" value="1"/>
</dbReference>
<keyword evidence="2" id="KW-0328">Glycosyltransferase</keyword>
<keyword evidence="1" id="KW-1003">Cell membrane</keyword>
<keyword evidence="3 10" id="KW-0808">Transferase</keyword>
<evidence type="ECO:0000313" key="10">
    <source>
        <dbReference type="EMBL" id="HGK27424.1"/>
    </source>
</evidence>
<feature type="transmembrane region" description="Helical" evidence="8">
    <location>
        <begin position="231"/>
        <end position="257"/>
    </location>
</feature>
<evidence type="ECO:0000256" key="8">
    <source>
        <dbReference type="SAM" id="Phobius"/>
    </source>
</evidence>
<dbReference type="GO" id="GO:0009103">
    <property type="term" value="P:lipopolysaccharide biosynthetic process"/>
    <property type="evidence" value="ECO:0007669"/>
    <property type="project" value="UniProtKB-KW"/>
</dbReference>
<dbReference type="GO" id="GO:0016757">
    <property type="term" value="F:glycosyltransferase activity"/>
    <property type="evidence" value="ECO:0007669"/>
    <property type="project" value="UniProtKB-KW"/>
</dbReference>
<feature type="transmembrane region" description="Helical" evidence="8">
    <location>
        <begin position="264"/>
        <end position="284"/>
    </location>
</feature>
<evidence type="ECO:0000256" key="7">
    <source>
        <dbReference type="ARBA" id="ARBA00023136"/>
    </source>
</evidence>
<dbReference type="GO" id="GO:0005886">
    <property type="term" value="C:plasma membrane"/>
    <property type="evidence" value="ECO:0007669"/>
    <property type="project" value="TreeGrafter"/>
</dbReference>
<keyword evidence="4 8" id="KW-0812">Transmembrane</keyword>
<feature type="domain" description="Glycosyltransferase 2-like" evidence="9">
    <location>
        <begin position="10"/>
        <end position="137"/>
    </location>
</feature>
<evidence type="ECO:0000256" key="4">
    <source>
        <dbReference type="ARBA" id="ARBA00022692"/>
    </source>
</evidence>
<proteinExistence type="predicted"/>
<dbReference type="EMBL" id="DSUT01000012">
    <property type="protein sequence ID" value="HGK27424.1"/>
    <property type="molecule type" value="Genomic_DNA"/>
</dbReference>
<dbReference type="CDD" id="cd04187">
    <property type="entry name" value="DPM1_like_bac"/>
    <property type="match status" value="1"/>
</dbReference>
<gene>
    <name evidence="10" type="ORF">ENS41_00520</name>
</gene>
<sequence length="307" mass="34031">MGFGEHPRVSVIVPAYNEAENIEPLLAELAARLDSSFEVVIVDDGSTDGTLEIASAACARYPFLRVCRLAHNQGKTAAIVAGAEVACGDYLCVFDADLQFSPEDIVKQVAQLDAGADIVTGRKVGRYEKRTVSALYNWLARRLFGLKVRDINALKTFRREILDEIHLRKDWHRYLVPLAAARGFRVAEVDVSLRPRHAGTAKYSGRRRIIIGLLDLVAVAFQLSFMRKPMLWFGTLGMLALGLGFLTGIVAVALRLAGHGFRPLLYLVILLTVSGLVFFAAGFLGEWLAGVTDRVERIERLLRHRKE</sequence>
<reference evidence="10" key="1">
    <citation type="journal article" date="2020" name="mSystems">
        <title>Genome- and Community-Level Interaction Insights into Carbon Utilization and Element Cycling Functions of Hydrothermarchaeota in Hydrothermal Sediment.</title>
        <authorList>
            <person name="Zhou Z."/>
            <person name="Liu Y."/>
            <person name="Xu W."/>
            <person name="Pan J."/>
            <person name="Luo Z.H."/>
            <person name="Li M."/>
        </authorList>
    </citation>
    <scope>NUCLEOTIDE SEQUENCE [LARGE SCALE GENOMIC DNA]</scope>
    <source>
        <strain evidence="10">SpSt-488</strain>
    </source>
</reference>
<dbReference type="Gene3D" id="3.90.550.10">
    <property type="entry name" value="Spore Coat Polysaccharide Biosynthesis Protein SpsA, Chain A"/>
    <property type="match status" value="1"/>
</dbReference>
<dbReference type="PANTHER" id="PTHR48090:SF3">
    <property type="entry name" value="UNDECAPRENYL-PHOSPHATE 4-DEOXY-4-FORMAMIDO-L-ARABINOSE TRANSFERASE"/>
    <property type="match status" value="1"/>
</dbReference>
<evidence type="ECO:0000256" key="1">
    <source>
        <dbReference type="ARBA" id="ARBA00022475"/>
    </source>
</evidence>